<comment type="caution">
    <text evidence="1">The sequence shown here is derived from an EMBL/GenBank/DDBJ whole genome shotgun (WGS) entry which is preliminary data.</text>
</comment>
<accession>A0A151NGK4</accession>
<evidence type="ECO:0000313" key="1">
    <source>
        <dbReference type="EMBL" id="KYO35956.1"/>
    </source>
</evidence>
<organism evidence="1 2">
    <name type="scientific">Alligator mississippiensis</name>
    <name type="common">American alligator</name>
    <dbReference type="NCBI Taxonomy" id="8496"/>
    <lineage>
        <taxon>Eukaryota</taxon>
        <taxon>Metazoa</taxon>
        <taxon>Chordata</taxon>
        <taxon>Craniata</taxon>
        <taxon>Vertebrata</taxon>
        <taxon>Euteleostomi</taxon>
        <taxon>Archelosauria</taxon>
        <taxon>Archosauria</taxon>
        <taxon>Crocodylia</taxon>
        <taxon>Alligatoridae</taxon>
        <taxon>Alligatorinae</taxon>
        <taxon>Alligator</taxon>
    </lineage>
</organism>
<sequence length="91" mass="10696">MIDHLFWDCPYTREVWEKVCALLLVVTGVRNLTRDEGWRPWYLKQHLNLGSCPGSLICENCEWVESACVNPKSESKGRWCPSLSELRWLQE</sequence>
<dbReference type="AlphaFoldDB" id="A0A151NGK4"/>
<reference evidence="1 2" key="1">
    <citation type="journal article" date="2012" name="Genome Biol.">
        <title>Sequencing three crocodilian genomes to illuminate the evolution of archosaurs and amniotes.</title>
        <authorList>
            <person name="St John J.A."/>
            <person name="Braun E.L."/>
            <person name="Isberg S.R."/>
            <person name="Miles L.G."/>
            <person name="Chong A.Y."/>
            <person name="Gongora J."/>
            <person name="Dalzell P."/>
            <person name="Moran C."/>
            <person name="Bed'hom B."/>
            <person name="Abzhanov A."/>
            <person name="Burgess S.C."/>
            <person name="Cooksey A.M."/>
            <person name="Castoe T.A."/>
            <person name="Crawford N.G."/>
            <person name="Densmore L.D."/>
            <person name="Drew J.C."/>
            <person name="Edwards S.V."/>
            <person name="Faircloth B.C."/>
            <person name="Fujita M.K."/>
            <person name="Greenwold M.J."/>
            <person name="Hoffmann F.G."/>
            <person name="Howard J.M."/>
            <person name="Iguchi T."/>
            <person name="Janes D.E."/>
            <person name="Khan S.Y."/>
            <person name="Kohno S."/>
            <person name="de Koning A.J."/>
            <person name="Lance S.L."/>
            <person name="McCarthy F.M."/>
            <person name="McCormack J.E."/>
            <person name="Merchant M.E."/>
            <person name="Peterson D.G."/>
            <person name="Pollock D.D."/>
            <person name="Pourmand N."/>
            <person name="Raney B.J."/>
            <person name="Roessler K.A."/>
            <person name="Sanford J.R."/>
            <person name="Sawyer R.H."/>
            <person name="Schmidt C.J."/>
            <person name="Triplett E.W."/>
            <person name="Tuberville T.D."/>
            <person name="Venegas-Anaya M."/>
            <person name="Howard J.T."/>
            <person name="Jarvis E.D."/>
            <person name="Guillette L.J.Jr."/>
            <person name="Glenn T.C."/>
            <person name="Green R.E."/>
            <person name="Ray D.A."/>
        </authorList>
    </citation>
    <scope>NUCLEOTIDE SEQUENCE [LARGE SCALE GENOMIC DNA]</scope>
    <source>
        <strain evidence="1">KSC_2009_1</strain>
    </source>
</reference>
<gene>
    <name evidence="1" type="ORF">Y1Q_0009300</name>
</gene>
<protein>
    <submittedName>
        <fullName evidence="1">Uncharacterized protein</fullName>
    </submittedName>
</protein>
<dbReference type="Proteomes" id="UP000050525">
    <property type="component" value="Unassembled WGS sequence"/>
</dbReference>
<name>A0A151NGK4_ALLMI</name>
<keyword evidence="2" id="KW-1185">Reference proteome</keyword>
<dbReference type="EMBL" id="AKHW03003035">
    <property type="protein sequence ID" value="KYO35956.1"/>
    <property type="molecule type" value="Genomic_DNA"/>
</dbReference>
<evidence type="ECO:0000313" key="2">
    <source>
        <dbReference type="Proteomes" id="UP000050525"/>
    </source>
</evidence>
<proteinExistence type="predicted"/>